<dbReference type="OrthoDB" id="5966619at2"/>
<keyword evidence="3" id="KW-1185">Reference proteome</keyword>
<evidence type="ECO:0000256" key="1">
    <source>
        <dbReference type="SAM" id="SignalP"/>
    </source>
</evidence>
<name>A0A091B4K5_9GAMM</name>
<dbReference type="EMBL" id="AVCK01000009">
    <property type="protein sequence ID" value="KFN47528.1"/>
    <property type="molecule type" value="Genomic_DNA"/>
</dbReference>
<dbReference type="RefSeq" id="WP_034210554.1">
    <property type="nucleotide sequence ID" value="NZ_AVCK01000009.1"/>
</dbReference>
<dbReference type="Proteomes" id="UP000029393">
    <property type="component" value="Unassembled WGS sequence"/>
</dbReference>
<evidence type="ECO:0000313" key="2">
    <source>
        <dbReference type="EMBL" id="KFN47528.1"/>
    </source>
</evidence>
<keyword evidence="1" id="KW-0732">Signal</keyword>
<protein>
    <recommendedName>
        <fullName evidence="4">Lipoprotein</fullName>
    </recommendedName>
</protein>
<accession>A0A091B4K5</accession>
<evidence type="ECO:0008006" key="4">
    <source>
        <dbReference type="Google" id="ProtNLM"/>
    </source>
</evidence>
<reference evidence="2 3" key="1">
    <citation type="submission" date="2013-09" db="EMBL/GenBank/DDBJ databases">
        <title>Genome sequencing of Arenimonas metalli.</title>
        <authorList>
            <person name="Chen F."/>
            <person name="Wang G."/>
        </authorList>
    </citation>
    <scope>NUCLEOTIDE SEQUENCE [LARGE SCALE GENOMIC DNA]</scope>
    <source>
        <strain evidence="2 3">CF5-1</strain>
    </source>
</reference>
<sequence>MNRTLPVIAPALLVLAACTAGGADTRPGPDQAGVQAAMAAKGQPGCLYPQDVRTWHNSQDGALFVDGGRRKYRVDLWGECRDNLGVSLVFVGDSITGRVCGSPGDKVIFGSIGSRQGSCDIRDVRIVDDETYALATGTKAAADD</sequence>
<dbReference type="PATRIC" id="fig|1384056.3.peg.495"/>
<feature type="chain" id="PRO_5001870824" description="Lipoprotein" evidence="1">
    <location>
        <begin position="23"/>
        <end position="144"/>
    </location>
</feature>
<dbReference type="PROSITE" id="PS51257">
    <property type="entry name" value="PROKAR_LIPOPROTEIN"/>
    <property type="match status" value="1"/>
</dbReference>
<comment type="caution">
    <text evidence="2">The sequence shown here is derived from an EMBL/GenBank/DDBJ whole genome shotgun (WGS) entry which is preliminary data.</text>
</comment>
<proteinExistence type="predicted"/>
<feature type="signal peptide" evidence="1">
    <location>
        <begin position="1"/>
        <end position="22"/>
    </location>
</feature>
<evidence type="ECO:0000313" key="3">
    <source>
        <dbReference type="Proteomes" id="UP000029393"/>
    </source>
</evidence>
<organism evidence="2 3">
    <name type="scientific">Arenimonas metalli CF5-1</name>
    <dbReference type="NCBI Taxonomy" id="1384056"/>
    <lineage>
        <taxon>Bacteria</taxon>
        <taxon>Pseudomonadati</taxon>
        <taxon>Pseudomonadota</taxon>
        <taxon>Gammaproteobacteria</taxon>
        <taxon>Lysobacterales</taxon>
        <taxon>Lysobacteraceae</taxon>
        <taxon>Arenimonas</taxon>
    </lineage>
</organism>
<dbReference type="AlphaFoldDB" id="A0A091B4K5"/>
<dbReference type="InterPro" id="IPR045500">
    <property type="entry name" value="DUF6491"/>
</dbReference>
<dbReference type="Pfam" id="PF20101">
    <property type="entry name" value="DUF6491"/>
    <property type="match status" value="1"/>
</dbReference>
<gene>
    <name evidence="2" type="ORF">N787_08180</name>
</gene>